<dbReference type="Proteomes" id="UP001190700">
    <property type="component" value="Unassembled WGS sequence"/>
</dbReference>
<organism evidence="2 3">
    <name type="scientific">Cymbomonas tetramitiformis</name>
    <dbReference type="NCBI Taxonomy" id="36881"/>
    <lineage>
        <taxon>Eukaryota</taxon>
        <taxon>Viridiplantae</taxon>
        <taxon>Chlorophyta</taxon>
        <taxon>Pyramimonadophyceae</taxon>
        <taxon>Pyramimonadales</taxon>
        <taxon>Pyramimonadaceae</taxon>
        <taxon>Cymbomonas</taxon>
    </lineage>
</organism>
<dbReference type="InterPro" id="IPR036812">
    <property type="entry name" value="NAD(P)_OxRdtase_dom_sf"/>
</dbReference>
<gene>
    <name evidence="2" type="ORF">CYMTET_43046</name>
</gene>
<dbReference type="AlphaFoldDB" id="A0AAE0C2U2"/>
<protein>
    <recommendedName>
        <fullName evidence="1">NADP-dependent oxidoreductase domain-containing protein</fullName>
    </recommendedName>
</protein>
<evidence type="ECO:0000313" key="2">
    <source>
        <dbReference type="EMBL" id="KAK3247456.1"/>
    </source>
</evidence>
<dbReference type="EMBL" id="LGRX02028955">
    <property type="protein sequence ID" value="KAK3247456.1"/>
    <property type="molecule type" value="Genomic_DNA"/>
</dbReference>
<evidence type="ECO:0000313" key="3">
    <source>
        <dbReference type="Proteomes" id="UP001190700"/>
    </source>
</evidence>
<keyword evidence="3" id="KW-1185">Reference proteome</keyword>
<dbReference type="Gene3D" id="3.20.20.100">
    <property type="entry name" value="NADP-dependent oxidoreductase domain"/>
    <property type="match status" value="1"/>
</dbReference>
<dbReference type="PANTHER" id="PTHR43147:SF2">
    <property type="entry name" value="NADP-DEPENDENT OXIDOREDUCTASE DOMAIN-CONTAINING PROTEIN"/>
    <property type="match status" value="1"/>
</dbReference>
<accession>A0AAE0C2U2</accession>
<dbReference type="PANTHER" id="PTHR43147">
    <property type="entry name" value="PROTEIN TAS"/>
    <property type="match status" value="1"/>
</dbReference>
<feature type="domain" description="NADP-dependent oxidoreductase" evidence="1">
    <location>
        <begin position="18"/>
        <end position="84"/>
    </location>
</feature>
<dbReference type="InterPro" id="IPR023210">
    <property type="entry name" value="NADP_OxRdtase_dom"/>
</dbReference>
<proteinExistence type="predicted"/>
<comment type="caution">
    <text evidence="2">The sequence shown here is derived from an EMBL/GenBank/DDBJ whole genome shotgun (WGS) entry which is preliminary data.</text>
</comment>
<dbReference type="SUPFAM" id="SSF51430">
    <property type="entry name" value="NAD(P)-linked oxidoreductase"/>
    <property type="match status" value="1"/>
</dbReference>
<sequence>MIGCRPLEAGHFSAHSTRKGVTCARAVASKHEVSIANVAVRYVLNQPAVGGVIVGARLGVSQHIEDNRRVFQFQLDEEDLKSLKLASRSGRVLNGDCGDEYRYGR</sequence>
<name>A0AAE0C2U2_9CHLO</name>
<dbReference type="Pfam" id="PF00248">
    <property type="entry name" value="Aldo_ket_red"/>
    <property type="match status" value="1"/>
</dbReference>
<evidence type="ECO:0000259" key="1">
    <source>
        <dbReference type="Pfam" id="PF00248"/>
    </source>
</evidence>
<reference evidence="2 3" key="1">
    <citation type="journal article" date="2015" name="Genome Biol. Evol.">
        <title>Comparative Genomics of a Bacterivorous Green Alga Reveals Evolutionary Causalities and Consequences of Phago-Mixotrophic Mode of Nutrition.</title>
        <authorList>
            <person name="Burns J.A."/>
            <person name="Paasch A."/>
            <person name="Narechania A."/>
            <person name="Kim E."/>
        </authorList>
    </citation>
    <scope>NUCLEOTIDE SEQUENCE [LARGE SCALE GENOMIC DNA]</scope>
    <source>
        <strain evidence="2 3">PLY_AMNH</strain>
    </source>
</reference>